<dbReference type="PANTHER" id="PTHR23028:SF53">
    <property type="entry name" value="ACYL_TRANSF_3 DOMAIN-CONTAINING PROTEIN"/>
    <property type="match status" value="1"/>
</dbReference>
<evidence type="ECO:0000313" key="5">
    <source>
        <dbReference type="Proteomes" id="UP000033393"/>
    </source>
</evidence>
<keyword evidence="1" id="KW-0472">Membrane</keyword>
<dbReference type="GO" id="GO:0016020">
    <property type="term" value="C:membrane"/>
    <property type="evidence" value="ECO:0007669"/>
    <property type="project" value="TreeGrafter"/>
</dbReference>
<feature type="domain" description="SGNH" evidence="3">
    <location>
        <begin position="435"/>
        <end position="656"/>
    </location>
</feature>
<dbReference type="Pfam" id="PF19040">
    <property type="entry name" value="SGNH"/>
    <property type="match status" value="1"/>
</dbReference>
<sequence length="665" mass="71658">MQGLRALAVGVVLLYHLRPSWLPGGFVGVDVFFVISGFLIIGTLSNELRRTGTVSLRDFYARRIRRLLPAATATLLAVVAAVVILLPESRWPDFMREVVGSALNAQNWLLAVLSNDYGHATAGASPVQHYWSLAVEEQFYLVIPLLLIGSAALAGRFKASTARYAVGAVALVTVASFAFSVYYTPVDHGAAYFVTPTRMWELGIGGLTAMALHRVTLTRAVREVLGWLGFAAVLIATVLYTTDLEFPGYVAALPVLGTAAMLACAGTSLAGLLAIRPVRYVGDISYSLYLWHWPVIVVILELSGRDRLSKKEMLVALAVSFVLAALSKRFIEDPFRRNRFGRRRGTYLFGAILIVVSVIAASIPWYTAEKHLTQLASRTALDADHPGAMALDSKAPKPAPAGVPLLPDPAVANEDGPYSRDDGADCNVYGLDYAANACSWGDTASPKTVVVLGDSHAAQYTTPLIDFARGAGKGNWKVRAMTRNGCPFNAVAPQEAGTPITFCSDQNRVVLDRVKALKPNLVVLSGMSRESYLSDLKWTWKSREEMVSGYREMLTAFSAAGIPVAVIKDLPRPNGQVPRCLERNAGDPAACGTPRAEAFQGEGDPLVAASEGVSGVKVVDLTPWYCRADICPATVGNVVVYRNNHVTNTYARTLATPLLTELGMI</sequence>
<accession>A0A0F0GEE2</accession>
<organism evidence="4 5">
    <name type="scientific">Lentzea aerocolonigenes</name>
    <name type="common">Lechevalieria aerocolonigenes</name>
    <name type="synonym">Saccharothrix aerocolonigenes</name>
    <dbReference type="NCBI Taxonomy" id="68170"/>
    <lineage>
        <taxon>Bacteria</taxon>
        <taxon>Bacillati</taxon>
        <taxon>Actinomycetota</taxon>
        <taxon>Actinomycetes</taxon>
        <taxon>Pseudonocardiales</taxon>
        <taxon>Pseudonocardiaceae</taxon>
        <taxon>Lentzea</taxon>
    </lineage>
</organism>
<gene>
    <name evidence="4" type="ORF">UK23_39700</name>
</gene>
<feature type="transmembrane region" description="Helical" evidence="1">
    <location>
        <begin position="286"/>
        <end position="302"/>
    </location>
</feature>
<proteinExistence type="predicted"/>
<dbReference type="InterPro" id="IPR002656">
    <property type="entry name" value="Acyl_transf_3_dom"/>
</dbReference>
<protein>
    <submittedName>
        <fullName evidence="4">Acyltransferase</fullName>
    </submittedName>
</protein>
<feature type="domain" description="Acyltransferase 3" evidence="2">
    <location>
        <begin position="3"/>
        <end position="322"/>
    </location>
</feature>
<feature type="transmembrane region" description="Helical" evidence="1">
    <location>
        <begin position="347"/>
        <end position="366"/>
    </location>
</feature>
<keyword evidence="5" id="KW-1185">Reference proteome</keyword>
<reference evidence="4 5" key="1">
    <citation type="submission" date="2015-02" db="EMBL/GenBank/DDBJ databases">
        <authorList>
            <person name="Ju K.-S."/>
            <person name="Doroghazi J.R."/>
            <person name="Metcalf W."/>
        </authorList>
    </citation>
    <scope>NUCLEOTIDE SEQUENCE [LARGE SCALE GENOMIC DNA]</scope>
    <source>
        <strain evidence="4 5">NRRL B-16140</strain>
    </source>
</reference>
<name>A0A0F0GEE2_LENAE</name>
<dbReference type="InterPro" id="IPR050879">
    <property type="entry name" value="Acyltransferase_3"/>
</dbReference>
<evidence type="ECO:0000259" key="2">
    <source>
        <dbReference type="Pfam" id="PF01757"/>
    </source>
</evidence>
<dbReference type="Proteomes" id="UP000033393">
    <property type="component" value="Unassembled WGS sequence"/>
</dbReference>
<dbReference type="PATRIC" id="fig|68170.10.peg.647"/>
<feature type="transmembrane region" description="Helical" evidence="1">
    <location>
        <begin position="139"/>
        <end position="157"/>
    </location>
</feature>
<dbReference type="GO" id="GO:0009103">
    <property type="term" value="P:lipopolysaccharide biosynthetic process"/>
    <property type="evidence" value="ECO:0007669"/>
    <property type="project" value="TreeGrafter"/>
</dbReference>
<dbReference type="AlphaFoldDB" id="A0A0F0GEE2"/>
<dbReference type="EMBL" id="JYJG01000386">
    <property type="protein sequence ID" value="KJK41924.1"/>
    <property type="molecule type" value="Genomic_DNA"/>
</dbReference>
<feature type="transmembrane region" description="Helical" evidence="1">
    <location>
        <begin position="190"/>
        <end position="212"/>
    </location>
</feature>
<evidence type="ECO:0000259" key="3">
    <source>
        <dbReference type="Pfam" id="PF19040"/>
    </source>
</evidence>
<keyword evidence="4" id="KW-0808">Transferase</keyword>
<feature type="transmembrane region" description="Helical" evidence="1">
    <location>
        <begin position="164"/>
        <end position="184"/>
    </location>
</feature>
<keyword evidence="1" id="KW-1133">Transmembrane helix</keyword>
<dbReference type="PANTHER" id="PTHR23028">
    <property type="entry name" value="ACETYLTRANSFERASE"/>
    <property type="match status" value="1"/>
</dbReference>
<dbReference type="GO" id="GO:0016747">
    <property type="term" value="F:acyltransferase activity, transferring groups other than amino-acyl groups"/>
    <property type="evidence" value="ECO:0007669"/>
    <property type="project" value="InterPro"/>
</dbReference>
<keyword evidence="1" id="KW-0812">Transmembrane</keyword>
<comment type="caution">
    <text evidence="4">The sequence shown here is derived from an EMBL/GenBank/DDBJ whole genome shotgun (WGS) entry which is preliminary data.</text>
</comment>
<feature type="transmembrane region" description="Helical" evidence="1">
    <location>
        <begin position="248"/>
        <end position="274"/>
    </location>
</feature>
<keyword evidence="4" id="KW-0012">Acyltransferase</keyword>
<feature type="transmembrane region" description="Helical" evidence="1">
    <location>
        <begin position="67"/>
        <end position="86"/>
    </location>
</feature>
<evidence type="ECO:0000313" key="4">
    <source>
        <dbReference type="EMBL" id="KJK41924.1"/>
    </source>
</evidence>
<evidence type="ECO:0000256" key="1">
    <source>
        <dbReference type="SAM" id="Phobius"/>
    </source>
</evidence>
<feature type="transmembrane region" description="Helical" evidence="1">
    <location>
        <begin position="224"/>
        <end position="242"/>
    </location>
</feature>
<dbReference type="InterPro" id="IPR043968">
    <property type="entry name" value="SGNH"/>
</dbReference>
<feature type="transmembrane region" description="Helical" evidence="1">
    <location>
        <begin position="308"/>
        <end position="326"/>
    </location>
</feature>
<feature type="transmembrane region" description="Helical" evidence="1">
    <location>
        <begin position="20"/>
        <end position="46"/>
    </location>
</feature>
<dbReference type="Pfam" id="PF01757">
    <property type="entry name" value="Acyl_transf_3"/>
    <property type="match status" value="1"/>
</dbReference>